<dbReference type="SUPFAM" id="SSF57850">
    <property type="entry name" value="RING/U-box"/>
    <property type="match status" value="1"/>
</dbReference>
<reference evidence="3 4" key="1">
    <citation type="submission" date="2024-01" db="EMBL/GenBank/DDBJ databases">
        <title>A draft genome for the cacao thread blight pathogen Marasmiellus scandens.</title>
        <authorList>
            <person name="Baruah I.K."/>
            <person name="Leung J."/>
            <person name="Bukari Y."/>
            <person name="Amoako-Attah I."/>
            <person name="Meinhardt L.W."/>
            <person name="Bailey B.A."/>
            <person name="Cohen S.P."/>
        </authorList>
    </citation>
    <scope>NUCLEOTIDE SEQUENCE [LARGE SCALE GENOMIC DNA]</scope>
    <source>
        <strain evidence="3 4">GH-19</strain>
    </source>
</reference>
<protein>
    <recommendedName>
        <fullName evidence="2">RING-type domain-containing protein</fullName>
    </recommendedName>
</protein>
<gene>
    <name evidence="3" type="ORF">VKT23_011550</name>
</gene>
<evidence type="ECO:0000256" key="1">
    <source>
        <dbReference type="PROSITE-ProRule" id="PRU00175"/>
    </source>
</evidence>
<dbReference type="InterPro" id="IPR001841">
    <property type="entry name" value="Znf_RING"/>
</dbReference>
<comment type="caution">
    <text evidence="3">The sequence shown here is derived from an EMBL/GenBank/DDBJ whole genome shotgun (WGS) entry which is preliminary data.</text>
</comment>
<feature type="domain" description="RING-type" evidence="2">
    <location>
        <begin position="10"/>
        <end position="56"/>
    </location>
</feature>
<keyword evidence="1" id="KW-0863">Zinc-finger</keyword>
<proteinExistence type="predicted"/>
<evidence type="ECO:0000313" key="4">
    <source>
        <dbReference type="Proteomes" id="UP001498398"/>
    </source>
</evidence>
<keyword evidence="1" id="KW-0862">Zinc</keyword>
<dbReference type="InterPro" id="IPR013083">
    <property type="entry name" value="Znf_RING/FYVE/PHD"/>
</dbReference>
<name>A0ABR1J8J2_9AGAR</name>
<keyword evidence="4" id="KW-1185">Reference proteome</keyword>
<accession>A0ABR1J8J2</accession>
<sequence length="212" mass="23492">MLSLLPGSCCDVCAEEYGPHCVPHSISCGHVLCASCCNTIVEKTSPRLSPACPFCREQFSTDNVRLIRTDFSSSGWNTPRRLPMPLPSNDTVVDLWSRKEERILLGEGGRVRDEARRLEDKVARIAAKKCSVEEVSTLHQELEAWLRSPVKNGDQTSSSSLHLSAALLRAILMNHVVHTEASKTAKNLEATLKGKIDDLEIKNGKLETELRQ</sequence>
<evidence type="ECO:0000313" key="3">
    <source>
        <dbReference type="EMBL" id="KAK7454039.1"/>
    </source>
</evidence>
<keyword evidence="1" id="KW-0479">Metal-binding</keyword>
<organism evidence="3 4">
    <name type="scientific">Marasmiellus scandens</name>
    <dbReference type="NCBI Taxonomy" id="2682957"/>
    <lineage>
        <taxon>Eukaryota</taxon>
        <taxon>Fungi</taxon>
        <taxon>Dikarya</taxon>
        <taxon>Basidiomycota</taxon>
        <taxon>Agaricomycotina</taxon>
        <taxon>Agaricomycetes</taxon>
        <taxon>Agaricomycetidae</taxon>
        <taxon>Agaricales</taxon>
        <taxon>Marasmiineae</taxon>
        <taxon>Omphalotaceae</taxon>
        <taxon>Marasmiellus</taxon>
    </lineage>
</organism>
<dbReference type="PROSITE" id="PS50089">
    <property type="entry name" value="ZF_RING_2"/>
    <property type="match status" value="1"/>
</dbReference>
<evidence type="ECO:0000259" key="2">
    <source>
        <dbReference type="PROSITE" id="PS50089"/>
    </source>
</evidence>
<dbReference type="Gene3D" id="3.30.40.10">
    <property type="entry name" value="Zinc/RING finger domain, C3HC4 (zinc finger)"/>
    <property type="match status" value="1"/>
</dbReference>
<dbReference type="Proteomes" id="UP001498398">
    <property type="component" value="Unassembled WGS sequence"/>
</dbReference>
<dbReference type="EMBL" id="JBANRG010000025">
    <property type="protein sequence ID" value="KAK7454039.1"/>
    <property type="molecule type" value="Genomic_DNA"/>
</dbReference>